<dbReference type="EMBL" id="JXTB01000101">
    <property type="protein sequence ID" value="PON63719.1"/>
    <property type="molecule type" value="Genomic_DNA"/>
</dbReference>
<keyword evidence="3" id="KW-0472">Membrane</keyword>
<dbReference type="SMART" id="SM00248">
    <property type="entry name" value="ANK"/>
    <property type="match status" value="4"/>
</dbReference>
<keyword evidence="1" id="KW-0040">ANK repeat</keyword>
<evidence type="ECO:0000313" key="4">
    <source>
        <dbReference type="Proteomes" id="UP000237105"/>
    </source>
</evidence>
<protein>
    <submittedName>
        <fullName evidence="3">Transmembrane protein</fullName>
    </submittedName>
</protein>
<reference evidence="4" key="1">
    <citation type="submission" date="2016-06" db="EMBL/GenBank/DDBJ databases">
        <title>Parallel loss of symbiosis genes in relatives of nitrogen-fixing non-legume Parasponia.</title>
        <authorList>
            <person name="Van Velzen R."/>
            <person name="Holmer R."/>
            <person name="Bu F."/>
            <person name="Rutten L."/>
            <person name="Van Zeijl A."/>
            <person name="Liu W."/>
            <person name="Santuari L."/>
            <person name="Cao Q."/>
            <person name="Sharma T."/>
            <person name="Shen D."/>
            <person name="Roswanjaya Y."/>
            <person name="Wardhani T."/>
            <person name="Kalhor M.S."/>
            <person name="Jansen J."/>
            <person name="Van den Hoogen J."/>
            <person name="Gungor B."/>
            <person name="Hartog M."/>
            <person name="Hontelez J."/>
            <person name="Verver J."/>
            <person name="Yang W.-C."/>
            <person name="Schijlen E."/>
            <person name="Repin R."/>
            <person name="Schilthuizen M."/>
            <person name="Schranz E."/>
            <person name="Heidstra R."/>
            <person name="Miyata K."/>
            <person name="Fedorova E."/>
            <person name="Kohlen W."/>
            <person name="Bisseling T."/>
            <person name="Smit S."/>
            <person name="Geurts R."/>
        </authorList>
    </citation>
    <scope>NUCLEOTIDE SEQUENCE [LARGE SCALE GENOMIC DNA]</scope>
    <source>
        <strain evidence="4">cv. WU1-14</strain>
    </source>
</reference>
<dbReference type="PANTHER" id="PTHR24121">
    <property type="entry name" value="NO MECHANORECEPTOR POTENTIAL C, ISOFORM D-RELATED"/>
    <property type="match status" value="1"/>
</dbReference>
<feature type="compositionally biased region" description="Basic and acidic residues" evidence="2">
    <location>
        <begin position="238"/>
        <end position="250"/>
    </location>
</feature>
<dbReference type="InterPro" id="IPR036770">
    <property type="entry name" value="Ankyrin_rpt-contain_sf"/>
</dbReference>
<gene>
    <name evidence="3" type="ORF">PanWU01x14_128750</name>
</gene>
<dbReference type="Pfam" id="PF12796">
    <property type="entry name" value="Ank_2"/>
    <property type="match status" value="1"/>
</dbReference>
<proteinExistence type="predicted"/>
<name>A0A2P5CRN6_PARAD</name>
<dbReference type="InterPro" id="IPR002110">
    <property type="entry name" value="Ankyrin_rpt"/>
</dbReference>
<feature type="region of interest" description="Disordered" evidence="2">
    <location>
        <begin position="238"/>
        <end position="268"/>
    </location>
</feature>
<dbReference type="STRING" id="3476.A0A2P5CRN6"/>
<accession>A0A2P5CRN6</accession>
<keyword evidence="4" id="KW-1185">Reference proteome</keyword>
<evidence type="ECO:0000313" key="3">
    <source>
        <dbReference type="EMBL" id="PON63719.1"/>
    </source>
</evidence>
<dbReference type="AlphaFoldDB" id="A0A2P5CRN6"/>
<keyword evidence="3" id="KW-0812">Transmembrane</keyword>
<dbReference type="PROSITE" id="PS50088">
    <property type="entry name" value="ANK_REPEAT"/>
    <property type="match status" value="1"/>
</dbReference>
<evidence type="ECO:0000256" key="2">
    <source>
        <dbReference type="SAM" id="MobiDB-lite"/>
    </source>
</evidence>
<sequence>MTEFPETPLTTENPYNDKIDQELFNNTMKGQWNKVVEAYKNNSHAQVARITRSGDTALHRAVSDSETKIALELLEFVQPEALKNMSNEQGNTPLHLAAALGNLEICKKVLSKNVRVIGARNRDGETPLFIAALHGKEDVFFFLYGFVKEVTDEQYLRRSNGDTVLHVAISFEFFRMAFRIIQLRPDFVDSSNVYGLSPLHILASKPDAFKSSTRLGRFDRITYSCLLVVANEDKEAINSTSGEKKNKDPYPENSTRAEGFGVVQAKSR</sequence>
<feature type="repeat" description="ANK" evidence="1">
    <location>
        <begin position="89"/>
        <end position="121"/>
    </location>
</feature>
<dbReference type="SUPFAM" id="SSF48403">
    <property type="entry name" value="Ankyrin repeat"/>
    <property type="match status" value="1"/>
</dbReference>
<dbReference type="PROSITE" id="PS50297">
    <property type="entry name" value="ANK_REP_REGION"/>
    <property type="match status" value="1"/>
</dbReference>
<dbReference type="OrthoDB" id="1930691at2759"/>
<evidence type="ECO:0000256" key="1">
    <source>
        <dbReference type="PROSITE-ProRule" id="PRU00023"/>
    </source>
</evidence>
<dbReference type="Gene3D" id="1.25.40.20">
    <property type="entry name" value="Ankyrin repeat-containing domain"/>
    <property type="match status" value="1"/>
</dbReference>
<dbReference type="PANTHER" id="PTHR24121:SF15">
    <property type="entry name" value="ANKYRIN REPEAT PROTEIN"/>
    <property type="match status" value="1"/>
</dbReference>
<dbReference type="Proteomes" id="UP000237105">
    <property type="component" value="Unassembled WGS sequence"/>
</dbReference>
<comment type="caution">
    <text evidence="3">The sequence shown here is derived from an EMBL/GenBank/DDBJ whole genome shotgun (WGS) entry which is preliminary data.</text>
</comment>
<organism evidence="3 4">
    <name type="scientific">Parasponia andersonii</name>
    <name type="common">Sponia andersonii</name>
    <dbReference type="NCBI Taxonomy" id="3476"/>
    <lineage>
        <taxon>Eukaryota</taxon>
        <taxon>Viridiplantae</taxon>
        <taxon>Streptophyta</taxon>
        <taxon>Embryophyta</taxon>
        <taxon>Tracheophyta</taxon>
        <taxon>Spermatophyta</taxon>
        <taxon>Magnoliopsida</taxon>
        <taxon>eudicotyledons</taxon>
        <taxon>Gunneridae</taxon>
        <taxon>Pentapetalae</taxon>
        <taxon>rosids</taxon>
        <taxon>fabids</taxon>
        <taxon>Rosales</taxon>
        <taxon>Cannabaceae</taxon>
        <taxon>Parasponia</taxon>
    </lineage>
</organism>